<dbReference type="PANTHER" id="PTHR33737:SF19">
    <property type="entry name" value="BNAA10G12980D PROTEIN"/>
    <property type="match status" value="1"/>
</dbReference>
<feature type="region of interest" description="Disordered" evidence="1">
    <location>
        <begin position="19"/>
        <end position="43"/>
    </location>
</feature>
<evidence type="ECO:0000313" key="3">
    <source>
        <dbReference type="Proteomes" id="UP000295252"/>
    </source>
</evidence>
<accession>A0A068UK71</accession>
<organism evidence="2 3">
    <name type="scientific">Coffea canephora</name>
    <name type="common">Robusta coffee</name>
    <dbReference type="NCBI Taxonomy" id="49390"/>
    <lineage>
        <taxon>Eukaryota</taxon>
        <taxon>Viridiplantae</taxon>
        <taxon>Streptophyta</taxon>
        <taxon>Embryophyta</taxon>
        <taxon>Tracheophyta</taxon>
        <taxon>Spermatophyta</taxon>
        <taxon>Magnoliopsida</taxon>
        <taxon>eudicotyledons</taxon>
        <taxon>Gunneridae</taxon>
        <taxon>Pentapetalae</taxon>
        <taxon>asterids</taxon>
        <taxon>lamiids</taxon>
        <taxon>Gentianales</taxon>
        <taxon>Rubiaceae</taxon>
        <taxon>Ixoroideae</taxon>
        <taxon>Gardenieae complex</taxon>
        <taxon>Bertiereae - Coffeeae clade</taxon>
        <taxon>Coffeeae</taxon>
        <taxon>Coffea</taxon>
    </lineage>
</organism>
<dbReference type="InParanoid" id="A0A068UK71"/>
<dbReference type="Proteomes" id="UP000295252">
    <property type="component" value="Chromosome I"/>
</dbReference>
<dbReference type="PhylomeDB" id="A0A068UK71"/>
<dbReference type="GO" id="GO:0008017">
    <property type="term" value="F:microtubule binding"/>
    <property type="evidence" value="ECO:0007669"/>
    <property type="project" value="InterPro"/>
</dbReference>
<evidence type="ECO:0000313" key="2">
    <source>
        <dbReference type="EMBL" id="CDP08940.1"/>
    </source>
</evidence>
<proteinExistence type="predicted"/>
<dbReference type="AlphaFoldDB" id="A0A068UK71"/>
<reference evidence="3" key="1">
    <citation type="journal article" date="2014" name="Science">
        <title>The coffee genome provides insight into the convergent evolution of caffeine biosynthesis.</title>
        <authorList>
            <person name="Denoeud F."/>
            <person name="Carretero-Paulet L."/>
            <person name="Dereeper A."/>
            <person name="Droc G."/>
            <person name="Guyot R."/>
            <person name="Pietrella M."/>
            <person name="Zheng C."/>
            <person name="Alberti A."/>
            <person name="Anthony F."/>
            <person name="Aprea G."/>
            <person name="Aury J.M."/>
            <person name="Bento P."/>
            <person name="Bernard M."/>
            <person name="Bocs S."/>
            <person name="Campa C."/>
            <person name="Cenci A."/>
            <person name="Combes M.C."/>
            <person name="Crouzillat D."/>
            <person name="Da Silva C."/>
            <person name="Daddiego L."/>
            <person name="De Bellis F."/>
            <person name="Dussert S."/>
            <person name="Garsmeur O."/>
            <person name="Gayraud T."/>
            <person name="Guignon V."/>
            <person name="Jahn K."/>
            <person name="Jamilloux V."/>
            <person name="Joet T."/>
            <person name="Labadie K."/>
            <person name="Lan T."/>
            <person name="Leclercq J."/>
            <person name="Lepelley M."/>
            <person name="Leroy T."/>
            <person name="Li L.T."/>
            <person name="Librado P."/>
            <person name="Lopez L."/>
            <person name="Munoz A."/>
            <person name="Noel B."/>
            <person name="Pallavicini A."/>
            <person name="Perrotta G."/>
            <person name="Poncet V."/>
            <person name="Pot D."/>
            <person name="Priyono X."/>
            <person name="Rigoreau M."/>
            <person name="Rouard M."/>
            <person name="Rozas J."/>
            <person name="Tranchant-Dubreuil C."/>
            <person name="VanBuren R."/>
            <person name="Zhang Q."/>
            <person name="Andrade A.C."/>
            <person name="Argout X."/>
            <person name="Bertrand B."/>
            <person name="de Kochko A."/>
            <person name="Graziosi G."/>
            <person name="Henry R.J."/>
            <person name="Jayarama X."/>
            <person name="Ming R."/>
            <person name="Nagai C."/>
            <person name="Rounsley S."/>
            <person name="Sankoff D."/>
            <person name="Giuliano G."/>
            <person name="Albert V.A."/>
            <person name="Wincker P."/>
            <person name="Lashermes P."/>
        </authorList>
    </citation>
    <scope>NUCLEOTIDE SEQUENCE [LARGE SCALE GENOMIC DNA]</scope>
    <source>
        <strain evidence="3">cv. DH200-94</strain>
    </source>
</reference>
<dbReference type="OrthoDB" id="1931260at2759"/>
<evidence type="ECO:0000256" key="1">
    <source>
        <dbReference type="SAM" id="MobiDB-lite"/>
    </source>
</evidence>
<gene>
    <name evidence="2" type="ORF">GSCOC_T00028082001</name>
</gene>
<dbReference type="EMBL" id="HG739120">
    <property type="protein sequence ID" value="CDP08940.1"/>
    <property type="molecule type" value="Genomic_DNA"/>
</dbReference>
<protein>
    <submittedName>
        <fullName evidence="2">Uncharacterized protein</fullName>
    </submittedName>
</protein>
<dbReference type="FunCoup" id="A0A068UK71">
    <property type="interactions" value="226"/>
</dbReference>
<feature type="region of interest" description="Disordered" evidence="1">
    <location>
        <begin position="1147"/>
        <end position="1174"/>
    </location>
</feature>
<keyword evidence="3" id="KW-1185">Reference proteome</keyword>
<dbReference type="PANTHER" id="PTHR33737">
    <property type="entry name" value="OS05G0121800 PROTEIN"/>
    <property type="match status" value="1"/>
</dbReference>
<name>A0A068UK71_COFCA</name>
<dbReference type="InterPro" id="IPR045882">
    <property type="entry name" value="GPT1/2"/>
</dbReference>
<sequence length="1190" mass="130183">MEWESKQLGLLPEDGSLIQQQTPHSHKSPYHQPRISPATAKGINVRNDPASVKLNSLSHQDMTNKENITTNKLEGPKLSMEPMQMKKKKKGGGYNLRKSLAWNQAFFTEDGVLDPIELSMITGTLGNSSREALCAITEEATTSLSNDIQFNRDSANPCTPEKNLFKASPAACSGKDRGTVCLSLKHTSPAHIHQASTSVSKFPASSCFSHRIVDPSHRRGKLGDWRPPQLPAKIPGVVDGQMLTSRVSRSRFNLSAVSIDAITPDVGKDAMMDGKKIPHEPNHCELESDKNRLLSITDTNGKFKNHVKGESITAVDKDGEAEMKENINLLKIPSCRSMTEVGNAKSCTLGHTASTESAGNYFEHSLFYQPEEFAIGVTGTRNMNTNSCEDENSGSSTVNDVINGGVMNSASVRCMQNLDQSSSLQSDRLETSNFEELLVPDEDKPSMLVEGNHKKMVGDSWICGTEKIDNQTVEDLELTNSRLENLEFSSEHIYASLSKDSFVRNEMAENRQNLKQSLEVIELKDTSAMLLQTQTACPEFEQISKSIHGLASADCILLEKDIGSEKYKVAVNEMFPIDEKGAIEMDNSGVENAETFGGMEGEGFDTNQIISHDFLSEPNEMAENTQSLKQSLEVVELKDTSATLLQTQTACPEVEQISKCIHGLTSADCMLLEKGIGSEKYQVVVNEMFPIDEKGAIEMDNSGVEIAETFGGKEDEGFDTNQMIRHDFLSEPTLVSFEVAPLVPNHDSALDTSVTHVILSDRATSFDMHRCSSEASEFLVGEVHKSFHGDKVKNSEVNERNLVIVEPVCQSLFSGPHLESLVADNNHTSLYLESKVCHDDQKSDTQTIAGTDSTFDGYPGIEIAMQTREATIEATSGDNISQTGDDPEFFADSSVPTKCCIDHISVVRDHSATDANCTEESEQLLLSNCFTLVEEVSGLKNMLFPRDSSYEETTESAKSKESNVLGSGDAIVVEFEHCESEYRSYKELTDAPLRACDRGNHKFNGDLSIEETKPSCTEIEPSSEKCELSSGSQTRHYIELGGGLTSPRSVNQSIGVIDSALTDEIKPEVCQDMDSLVKDTKCDLKTSLCQEQDGNSTAAIGSNKAVSNSDKTNLIIFPPRNAVPFSDEWLAAVEAAGEEILTVKSGAVQNSPPDKCLPEPSPWSPVKKKSNAIGPYDCTKFTNNLSSDPQ</sequence>
<dbReference type="Gramene" id="CDP08940">
    <property type="protein sequence ID" value="CDP08940"/>
    <property type="gene ID" value="GSCOC_T00028082001"/>
</dbReference>